<proteinExistence type="predicted"/>
<accession>A0A6T6L302</accession>
<evidence type="ECO:0000313" key="1">
    <source>
        <dbReference type="EMBL" id="CAD8392655.1"/>
    </source>
</evidence>
<dbReference type="SUPFAM" id="SSF103511">
    <property type="entry name" value="Chlorophyll a-b binding protein"/>
    <property type="match status" value="1"/>
</dbReference>
<dbReference type="EMBL" id="HBEK01004820">
    <property type="protein sequence ID" value="CAD8392656.1"/>
    <property type="molecule type" value="Transcribed_RNA"/>
</dbReference>
<reference evidence="1" key="1">
    <citation type="submission" date="2021-01" db="EMBL/GenBank/DDBJ databases">
        <authorList>
            <person name="Corre E."/>
            <person name="Pelletier E."/>
            <person name="Niang G."/>
            <person name="Scheremetjew M."/>
            <person name="Finn R."/>
            <person name="Kale V."/>
            <person name="Holt S."/>
            <person name="Cochrane G."/>
            <person name="Meng A."/>
            <person name="Brown T."/>
            <person name="Cohen L."/>
        </authorList>
    </citation>
    <scope>NUCLEOTIDE SEQUENCE</scope>
    <source>
        <strain evidence="1">UTEX LB 2760</strain>
    </source>
</reference>
<evidence type="ECO:0000313" key="2">
    <source>
        <dbReference type="EMBL" id="CAD8392656.1"/>
    </source>
</evidence>
<gene>
    <name evidence="1" type="ORF">RMAR0315_LOCUS2640</name>
    <name evidence="2" type="ORF">RMAR0315_LOCUS2641</name>
</gene>
<name>A0A6T6L302_9RHOD</name>
<dbReference type="AlphaFoldDB" id="A0A6T6L302"/>
<sequence length="100" mass="10876">MMAFVGGSSFVGAKVGQVSAVSKRPKVSRSSKSVVRMVAQHDEEYYSPKPGFNVFNEQLNGRLAMIGFSIGVGTELFNPTHPTIVQQIQIILNNFSLTIS</sequence>
<dbReference type="EMBL" id="HBEK01004819">
    <property type="protein sequence ID" value="CAD8392655.1"/>
    <property type="molecule type" value="Transcribed_RNA"/>
</dbReference>
<protein>
    <submittedName>
        <fullName evidence="1">Uncharacterized protein</fullName>
    </submittedName>
</protein>
<organism evidence="1">
    <name type="scientific">Rhodosorus marinus</name>
    <dbReference type="NCBI Taxonomy" id="101924"/>
    <lineage>
        <taxon>Eukaryota</taxon>
        <taxon>Rhodophyta</taxon>
        <taxon>Stylonematophyceae</taxon>
        <taxon>Stylonematales</taxon>
        <taxon>Stylonemataceae</taxon>
        <taxon>Rhodosorus</taxon>
    </lineage>
</organism>